<organism evidence="2 3">
    <name type="scientific">Oryza sativa subsp. japonica</name>
    <name type="common">Rice</name>
    <dbReference type="NCBI Taxonomy" id="39947"/>
    <lineage>
        <taxon>Eukaryota</taxon>
        <taxon>Viridiplantae</taxon>
        <taxon>Streptophyta</taxon>
        <taxon>Embryophyta</taxon>
        <taxon>Tracheophyta</taxon>
        <taxon>Spermatophyta</taxon>
        <taxon>Magnoliopsida</taxon>
        <taxon>Liliopsida</taxon>
        <taxon>Poales</taxon>
        <taxon>Poaceae</taxon>
        <taxon>BOP clade</taxon>
        <taxon>Oryzoideae</taxon>
        <taxon>Oryzeae</taxon>
        <taxon>Oryzinae</taxon>
        <taxon>Oryza</taxon>
        <taxon>Oryza sativa</taxon>
    </lineage>
</organism>
<protein>
    <submittedName>
        <fullName evidence="2">Os06g0508301 protein</fullName>
    </submittedName>
</protein>
<evidence type="ECO:0000256" key="1">
    <source>
        <dbReference type="SAM" id="MobiDB-lite"/>
    </source>
</evidence>
<accession>A0A0P0WXA9</accession>
<feature type="region of interest" description="Disordered" evidence="1">
    <location>
        <begin position="1"/>
        <end position="33"/>
    </location>
</feature>
<evidence type="ECO:0000313" key="3">
    <source>
        <dbReference type="Proteomes" id="UP000059680"/>
    </source>
</evidence>
<gene>
    <name evidence="2" type="ordered locus">Os06g0508301</name>
    <name evidence="2" type="ORF">OSNPB_060508301</name>
</gene>
<dbReference type="EMBL" id="AP014962">
    <property type="protein sequence ID" value="BAS97966.1"/>
    <property type="molecule type" value="Genomic_DNA"/>
</dbReference>
<reference evidence="2 3" key="3">
    <citation type="journal article" date="2013" name="Rice">
        <title>Improvement of the Oryza sativa Nipponbare reference genome using next generation sequence and optical map data.</title>
        <authorList>
            <person name="Kawahara Y."/>
            <person name="de la Bastide M."/>
            <person name="Hamilton J.P."/>
            <person name="Kanamori H."/>
            <person name="McCombie W.R."/>
            <person name="Ouyang S."/>
            <person name="Schwartz D.C."/>
            <person name="Tanaka T."/>
            <person name="Wu J."/>
            <person name="Zhou S."/>
            <person name="Childs K.L."/>
            <person name="Davidson R.M."/>
            <person name="Lin H."/>
            <person name="Quesada-Ocampo L."/>
            <person name="Vaillancourt B."/>
            <person name="Sakai H."/>
            <person name="Lee S.S."/>
            <person name="Kim J."/>
            <person name="Numa H."/>
            <person name="Itoh T."/>
            <person name="Buell C.R."/>
            <person name="Matsumoto T."/>
        </authorList>
    </citation>
    <scope>NUCLEOTIDE SEQUENCE [LARGE SCALE GENOMIC DNA]</scope>
    <source>
        <strain evidence="3">cv. Nipponbare</strain>
    </source>
</reference>
<dbReference type="AlphaFoldDB" id="A0A0P0WXA9"/>
<dbReference type="PaxDb" id="39947-A0A0P0WXA9"/>
<dbReference type="Proteomes" id="UP000059680">
    <property type="component" value="Chromosome 6"/>
</dbReference>
<reference evidence="2 3" key="2">
    <citation type="journal article" date="2013" name="Plant Cell Physiol.">
        <title>Rice Annotation Project Database (RAP-DB): an integrative and interactive database for rice genomics.</title>
        <authorList>
            <person name="Sakai H."/>
            <person name="Lee S.S."/>
            <person name="Tanaka T."/>
            <person name="Numa H."/>
            <person name="Kim J."/>
            <person name="Kawahara Y."/>
            <person name="Wakimoto H."/>
            <person name="Yang C.C."/>
            <person name="Iwamoto M."/>
            <person name="Abe T."/>
            <person name="Yamada Y."/>
            <person name="Muto A."/>
            <person name="Inokuchi H."/>
            <person name="Ikemura T."/>
            <person name="Matsumoto T."/>
            <person name="Sasaki T."/>
            <person name="Itoh T."/>
        </authorList>
    </citation>
    <scope>NUCLEOTIDE SEQUENCE [LARGE SCALE GENOMIC DNA]</scope>
    <source>
        <strain evidence="3">cv. Nipponbare</strain>
    </source>
</reference>
<keyword evidence="3" id="KW-1185">Reference proteome</keyword>
<sequence>MRPSDDPWSPAEVEAPSELREGGRQRGSGGMAGEVDVQMVASTVQGPVGASGQFRNAHGGVRDKLDRYDRCRQVEEDGDIDGAVVVLDSTMKKHPGDRLLLE</sequence>
<proteinExistence type="predicted"/>
<reference evidence="3" key="1">
    <citation type="journal article" date="2005" name="Nature">
        <title>The map-based sequence of the rice genome.</title>
        <authorList>
            <consortium name="International rice genome sequencing project (IRGSP)"/>
            <person name="Matsumoto T."/>
            <person name="Wu J."/>
            <person name="Kanamori H."/>
            <person name="Katayose Y."/>
            <person name="Fujisawa M."/>
            <person name="Namiki N."/>
            <person name="Mizuno H."/>
            <person name="Yamamoto K."/>
            <person name="Antonio B.A."/>
            <person name="Baba T."/>
            <person name="Sakata K."/>
            <person name="Nagamura Y."/>
            <person name="Aoki H."/>
            <person name="Arikawa K."/>
            <person name="Arita K."/>
            <person name="Bito T."/>
            <person name="Chiden Y."/>
            <person name="Fujitsuka N."/>
            <person name="Fukunaka R."/>
            <person name="Hamada M."/>
            <person name="Harada C."/>
            <person name="Hayashi A."/>
            <person name="Hijishita S."/>
            <person name="Honda M."/>
            <person name="Hosokawa S."/>
            <person name="Ichikawa Y."/>
            <person name="Idonuma A."/>
            <person name="Iijima M."/>
            <person name="Ikeda M."/>
            <person name="Ikeno M."/>
            <person name="Ito K."/>
            <person name="Ito S."/>
            <person name="Ito T."/>
            <person name="Ito Y."/>
            <person name="Ito Y."/>
            <person name="Iwabuchi A."/>
            <person name="Kamiya K."/>
            <person name="Karasawa W."/>
            <person name="Kurita K."/>
            <person name="Katagiri S."/>
            <person name="Kikuta A."/>
            <person name="Kobayashi H."/>
            <person name="Kobayashi N."/>
            <person name="Machita K."/>
            <person name="Maehara T."/>
            <person name="Masukawa M."/>
            <person name="Mizubayashi T."/>
            <person name="Mukai Y."/>
            <person name="Nagasaki H."/>
            <person name="Nagata Y."/>
            <person name="Naito S."/>
            <person name="Nakashima M."/>
            <person name="Nakama Y."/>
            <person name="Nakamichi Y."/>
            <person name="Nakamura M."/>
            <person name="Meguro A."/>
            <person name="Negishi M."/>
            <person name="Ohta I."/>
            <person name="Ohta T."/>
            <person name="Okamoto M."/>
            <person name="Ono N."/>
            <person name="Saji S."/>
            <person name="Sakaguchi M."/>
            <person name="Sakai K."/>
            <person name="Shibata M."/>
            <person name="Shimokawa T."/>
            <person name="Song J."/>
            <person name="Takazaki Y."/>
            <person name="Terasawa K."/>
            <person name="Tsugane M."/>
            <person name="Tsuji K."/>
            <person name="Ueda S."/>
            <person name="Waki K."/>
            <person name="Yamagata H."/>
            <person name="Yamamoto M."/>
            <person name="Yamamoto S."/>
            <person name="Yamane H."/>
            <person name="Yoshiki S."/>
            <person name="Yoshihara R."/>
            <person name="Yukawa K."/>
            <person name="Zhong H."/>
            <person name="Yano M."/>
            <person name="Yuan Q."/>
            <person name="Ouyang S."/>
            <person name="Liu J."/>
            <person name="Jones K.M."/>
            <person name="Gansberger K."/>
            <person name="Moffat K."/>
            <person name="Hill J."/>
            <person name="Bera J."/>
            <person name="Fadrosh D."/>
            <person name="Jin S."/>
            <person name="Johri S."/>
            <person name="Kim M."/>
            <person name="Overton L."/>
            <person name="Reardon M."/>
            <person name="Tsitrin T."/>
            <person name="Vuong H."/>
            <person name="Weaver B."/>
            <person name="Ciecko A."/>
            <person name="Tallon L."/>
            <person name="Jackson J."/>
            <person name="Pai G."/>
            <person name="Aken S.V."/>
            <person name="Utterback T."/>
            <person name="Reidmuller S."/>
            <person name="Feldblyum T."/>
            <person name="Hsiao J."/>
            <person name="Zismann V."/>
            <person name="Iobst S."/>
            <person name="de Vazeille A.R."/>
            <person name="Buell C.R."/>
            <person name="Ying K."/>
            <person name="Li Y."/>
            <person name="Lu T."/>
            <person name="Huang Y."/>
            <person name="Zhao Q."/>
            <person name="Feng Q."/>
            <person name="Zhang L."/>
            <person name="Zhu J."/>
            <person name="Weng Q."/>
            <person name="Mu J."/>
            <person name="Lu Y."/>
            <person name="Fan D."/>
            <person name="Liu Y."/>
            <person name="Guan J."/>
            <person name="Zhang Y."/>
            <person name="Yu S."/>
            <person name="Liu X."/>
            <person name="Zhang Y."/>
            <person name="Hong G."/>
            <person name="Han B."/>
            <person name="Choisne N."/>
            <person name="Demange N."/>
            <person name="Orjeda G."/>
            <person name="Samain S."/>
            <person name="Cattolico L."/>
            <person name="Pelletier E."/>
            <person name="Couloux A."/>
            <person name="Segurens B."/>
            <person name="Wincker P."/>
            <person name="D'Hont A."/>
            <person name="Scarpelli C."/>
            <person name="Weissenbach J."/>
            <person name="Salanoubat M."/>
            <person name="Quetier F."/>
            <person name="Yu Y."/>
            <person name="Kim H.R."/>
            <person name="Rambo T."/>
            <person name="Currie J."/>
            <person name="Collura K."/>
            <person name="Luo M."/>
            <person name="Yang T."/>
            <person name="Ammiraju J.S.S."/>
            <person name="Engler F."/>
            <person name="Soderlund C."/>
            <person name="Wing R.A."/>
            <person name="Palmer L.E."/>
            <person name="de la Bastide M."/>
            <person name="Spiegel L."/>
            <person name="Nascimento L."/>
            <person name="Zutavern T."/>
            <person name="O'Shaughnessy A."/>
            <person name="Dike S."/>
            <person name="Dedhia N."/>
            <person name="Preston R."/>
            <person name="Balija V."/>
            <person name="McCombie W.R."/>
            <person name="Chow T."/>
            <person name="Chen H."/>
            <person name="Chung M."/>
            <person name="Chen C."/>
            <person name="Shaw J."/>
            <person name="Wu H."/>
            <person name="Hsiao K."/>
            <person name="Chao Y."/>
            <person name="Chu M."/>
            <person name="Cheng C."/>
            <person name="Hour A."/>
            <person name="Lee P."/>
            <person name="Lin S."/>
            <person name="Lin Y."/>
            <person name="Liou J."/>
            <person name="Liu S."/>
            <person name="Hsing Y."/>
            <person name="Raghuvanshi S."/>
            <person name="Mohanty A."/>
            <person name="Bharti A.K."/>
            <person name="Gaur A."/>
            <person name="Gupta V."/>
            <person name="Kumar D."/>
            <person name="Ravi V."/>
            <person name="Vij S."/>
            <person name="Kapur A."/>
            <person name="Khurana P."/>
            <person name="Khurana P."/>
            <person name="Khurana J.P."/>
            <person name="Tyagi A.K."/>
            <person name="Gaikwad K."/>
            <person name="Singh A."/>
            <person name="Dalal V."/>
            <person name="Srivastava S."/>
            <person name="Dixit A."/>
            <person name="Pal A.K."/>
            <person name="Ghazi I.A."/>
            <person name="Yadav M."/>
            <person name="Pandit A."/>
            <person name="Bhargava A."/>
            <person name="Sureshbabu K."/>
            <person name="Batra K."/>
            <person name="Sharma T.R."/>
            <person name="Mohapatra T."/>
            <person name="Singh N.K."/>
            <person name="Messing J."/>
            <person name="Nelson A.B."/>
            <person name="Fuks G."/>
            <person name="Kavchok S."/>
            <person name="Keizer G."/>
            <person name="Linton E."/>
            <person name="Llaca V."/>
            <person name="Song R."/>
            <person name="Tanyolac B."/>
            <person name="Young S."/>
            <person name="Ho-Il K."/>
            <person name="Hahn J.H."/>
            <person name="Sangsakoo G."/>
            <person name="Vanavichit A."/>
            <person name="de Mattos Luiz.A.T."/>
            <person name="Zimmer P.D."/>
            <person name="Malone G."/>
            <person name="Dellagostin O."/>
            <person name="de Oliveira A.C."/>
            <person name="Bevan M."/>
            <person name="Bancroft I."/>
            <person name="Minx P."/>
            <person name="Cordum H."/>
            <person name="Wilson R."/>
            <person name="Cheng Z."/>
            <person name="Jin W."/>
            <person name="Jiang J."/>
            <person name="Leong S.A."/>
            <person name="Iwama H."/>
            <person name="Gojobori T."/>
            <person name="Itoh T."/>
            <person name="Niimura Y."/>
            <person name="Fujii Y."/>
            <person name="Habara T."/>
            <person name="Sakai H."/>
            <person name="Sato Y."/>
            <person name="Wilson G."/>
            <person name="Kumar K."/>
            <person name="McCouch S."/>
            <person name="Juretic N."/>
            <person name="Hoen D."/>
            <person name="Wright S."/>
            <person name="Bruskiewich R."/>
            <person name="Bureau T."/>
            <person name="Miyao A."/>
            <person name="Hirochika H."/>
            <person name="Nishikawa T."/>
            <person name="Kadowaki K."/>
            <person name="Sugiura M."/>
            <person name="Burr B."/>
            <person name="Sasaki T."/>
        </authorList>
    </citation>
    <scope>NUCLEOTIDE SEQUENCE [LARGE SCALE GENOMIC DNA]</scope>
    <source>
        <strain evidence="3">cv. Nipponbare</strain>
    </source>
</reference>
<dbReference type="InParanoid" id="A0A0P0WXA9"/>
<name>A0A0P0WXA9_ORYSJ</name>
<evidence type="ECO:0000313" key="2">
    <source>
        <dbReference type="EMBL" id="BAS97966.1"/>
    </source>
</evidence>